<organism evidence="1 2">
    <name type="scientific">Vanilla planifolia</name>
    <name type="common">Vanilla</name>
    <dbReference type="NCBI Taxonomy" id="51239"/>
    <lineage>
        <taxon>Eukaryota</taxon>
        <taxon>Viridiplantae</taxon>
        <taxon>Streptophyta</taxon>
        <taxon>Embryophyta</taxon>
        <taxon>Tracheophyta</taxon>
        <taxon>Spermatophyta</taxon>
        <taxon>Magnoliopsida</taxon>
        <taxon>Liliopsida</taxon>
        <taxon>Asparagales</taxon>
        <taxon>Orchidaceae</taxon>
        <taxon>Vanilloideae</taxon>
        <taxon>Vanilleae</taxon>
        <taxon>Vanilla</taxon>
    </lineage>
</organism>
<dbReference type="Proteomes" id="UP000639772">
    <property type="component" value="Unassembled WGS sequence"/>
</dbReference>
<protein>
    <submittedName>
        <fullName evidence="1">Uncharacterized protein</fullName>
    </submittedName>
</protein>
<dbReference type="EMBL" id="JADCNM010000005">
    <property type="protein sequence ID" value="KAG0481920.1"/>
    <property type="molecule type" value="Genomic_DNA"/>
</dbReference>
<dbReference type="AlphaFoldDB" id="A0A835R5L3"/>
<proteinExistence type="predicted"/>
<name>A0A835R5L3_VANPL</name>
<gene>
    <name evidence="1" type="ORF">HPP92_010004</name>
</gene>
<accession>A0A835R5L3</accession>
<reference evidence="1 2" key="1">
    <citation type="journal article" date="2020" name="Nat. Food">
        <title>A phased Vanilla planifolia genome enables genetic improvement of flavour and production.</title>
        <authorList>
            <person name="Hasing T."/>
            <person name="Tang H."/>
            <person name="Brym M."/>
            <person name="Khazi F."/>
            <person name="Huang T."/>
            <person name="Chambers A.H."/>
        </authorList>
    </citation>
    <scope>NUCLEOTIDE SEQUENCE [LARGE SCALE GENOMIC DNA]</scope>
    <source>
        <tissue evidence="1">Leaf</tissue>
    </source>
</reference>
<comment type="caution">
    <text evidence="1">The sequence shown here is derived from an EMBL/GenBank/DDBJ whole genome shotgun (WGS) entry which is preliminary data.</text>
</comment>
<evidence type="ECO:0000313" key="2">
    <source>
        <dbReference type="Proteomes" id="UP000639772"/>
    </source>
</evidence>
<evidence type="ECO:0000313" key="1">
    <source>
        <dbReference type="EMBL" id="KAG0481920.1"/>
    </source>
</evidence>
<sequence>MTTTPQQQHASCRDIDLDSVSIEPDEEASDLDAIKIGDLAAADGAPDLGLVVDQILELDIALAGEVYLQVPALGEGERRHDVREEARRQAIVRKELLN</sequence>